<dbReference type="Proteomes" id="UP001060085">
    <property type="component" value="Linkage Group LG04"/>
</dbReference>
<accession>A0ACC0B5N4</accession>
<protein>
    <submittedName>
        <fullName evidence="1">Uncharacterized protein</fullName>
    </submittedName>
</protein>
<name>A0ACC0B5N4_CATRO</name>
<sequence length="373" mass="42932">MDNPKLEVGIIFSDSFKNKSANSGWISRNYIREIGHGKKIDVMGLKAAIKRKFKVGISTAQVYRAREKAIESIQGERQQQYWRLFDYCETLKAKNPETVANLVVDRGQPILSMLVSIRRQLMNRLQEKSRSILKSNKQKIIDFEAVKAGNGAWEVTEFEKAYVWDMTAVPCVHACTAIVHDGQEPTSFCHPCYNVETYKSAYQHIIVPNPEQMHWLKTTNEEEVPPPIKRPPGRPKKQRRKSLDEQQPNQSRVYLKGSQGHFTLWPCRPNKRKRTRGQDDFVRTTTAAVVTTPNVPQEVGNNILNKETRKGRGRNTSEGRRENERERGNYSSGRNCKERRNFTSVRNGRGRRYGGGKKRITMVHYVGLGIRMN</sequence>
<keyword evidence="2" id="KW-1185">Reference proteome</keyword>
<evidence type="ECO:0000313" key="2">
    <source>
        <dbReference type="Proteomes" id="UP001060085"/>
    </source>
</evidence>
<gene>
    <name evidence="1" type="ORF">M9H77_17735</name>
</gene>
<evidence type="ECO:0000313" key="1">
    <source>
        <dbReference type="EMBL" id="KAI5667882.1"/>
    </source>
</evidence>
<reference evidence="2" key="1">
    <citation type="journal article" date="2023" name="Nat. Plants">
        <title>Single-cell RNA sequencing provides a high-resolution roadmap for understanding the multicellular compartmentation of specialized metabolism.</title>
        <authorList>
            <person name="Sun S."/>
            <person name="Shen X."/>
            <person name="Li Y."/>
            <person name="Li Y."/>
            <person name="Wang S."/>
            <person name="Li R."/>
            <person name="Zhang H."/>
            <person name="Shen G."/>
            <person name="Guo B."/>
            <person name="Wei J."/>
            <person name="Xu J."/>
            <person name="St-Pierre B."/>
            <person name="Chen S."/>
            <person name="Sun C."/>
        </authorList>
    </citation>
    <scope>NUCLEOTIDE SEQUENCE [LARGE SCALE GENOMIC DNA]</scope>
</reference>
<comment type="caution">
    <text evidence="1">The sequence shown here is derived from an EMBL/GenBank/DDBJ whole genome shotgun (WGS) entry which is preliminary data.</text>
</comment>
<proteinExistence type="predicted"/>
<dbReference type="EMBL" id="CM044704">
    <property type="protein sequence ID" value="KAI5667882.1"/>
    <property type="molecule type" value="Genomic_DNA"/>
</dbReference>
<organism evidence="1 2">
    <name type="scientific">Catharanthus roseus</name>
    <name type="common">Madagascar periwinkle</name>
    <name type="synonym">Vinca rosea</name>
    <dbReference type="NCBI Taxonomy" id="4058"/>
    <lineage>
        <taxon>Eukaryota</taxon>
        <taxon>Viridiplantae</taxon>
        <taxon>Streptophyta</taxon>
        <taxon>Embryophyta</taxon>
        <taxon>Tracheophyta</taxon>
        <taxon>Spermatophyta</taxon>
        <taxon>Magnoliopsida</taxon>
        <taxon>eudicotyledons</taxon>
        <taxon>Gunneridae</taxon>
        <taxon>Pentapetalae</taxon>
        <taxon>asterids</taxon>
        <taxon>lamiids</taxon>
        <taxon>Gentianales</taxon>
        <taxon>Apocynaceae</taxon>
        <taxon>Rauvolfioideae</taxon>
        <taxon>Vinceae</taxon>
        <taxon>Catharanthinae</taxon>
        <taxon>Catharanthus</taxon>
    </lineage>
</organism>